<feature type="transmembrane region" description="Helical" evidence="1">
    <location>
        <begin position="15"/>
        <end position="36"/>
    </location>
</feature>
<sequence>MRTAPAPRSLRPQAGFTLLETVLALALIGLVATLALPRGSPRDGATSLRIKAYEVMALLRADRDAARAGGVPVLARVDLVERTLRSGASPRAVALPPRIAVRVSEGLAGGVRFFPDGTATGGEIFLARPGSGNLLAVRIDGLTAAVDLDEGRS</sequence>
<evidence type="ECO:0000313" key="3">
    <source>
        <dbReference type="Proteomes" id="UP000198804"/>
    </source>
</evidence>
<gene>
    <name evidence="2" type="ORF">SAMN04488125_101541</name>
</gene>
<proteinExistence type="predicted"/>
<dbReference type="InterPro" id="IPR045584">
    <property type="entry name" value="Pilin-like"/>
</dbReference>
<name>A0A1I3Z6L4_9HYPH</name>
<evidence type="ECO:0000313" key="2">
    <source>
        <dbReference type="EMBL" id="SFK39675.1"/>
    </source>
</evidence>
<reference evidence="3" key="1">
    <citation type="submission" date="2016-10" db="EMBL/GenBank/DDBJ databases">
        <authorList>
            <person name="Varghese N."/>
            <person name="Submissions S."/>
        </authorList>
    </citation>
    <scope>NUCLEOTIDE SEQUENCE [LARGE SCALE GENOMIC DNA]</scope>
    <source>
        <strain evidence="3">CGMCC 1.6474</strain>
    </source>
</reference>
<dbReference type="STRING" id="414703.SAMN04488125_101541"/>
<dbReference type="RefSeq" id="WP_091941649.1">
    <property type="nucleotide sequence ID" value="NZ_FOSV01000001.1"/>
</dbReference>
<dbReference type="Proteomes" id="UP000198804">
    <property type="component" value="Unassembled WGS sequence"/>
</dbReference>
<dbReference type="NCBIfam" id="TIGR02532">
    <property type="entry name" value="IV_pilin_GFxxxE"/>
    <property type="match status" value="1"/>
</dbReference>
<protein>
    <submittedName>
        <fullName evidence="2">General secretion pathway protein H</fullName>
    </submittedName>
</protein>
<keyword evidence="1" id="KW-0812">Transmembrane</keyword>
<organism evidence="2 3">
    <name type="scientific">Methylorubrum salsuginis</name>
    <dbReference type="NCBI Taxonomy" id="414703"/>
    <lineage>
        <taxon>Bacteria</taxon>
        <taxon>Pseudomonadati</taxon>
        <taxon>Pseudomonadota</taxon>
        <taxon>Alphaproteobacteria</taxon>
        <taxon>Hyphomicrobiales</taxon>
        <taxon>Methylobacteriaceae</taxon>
        <taxon>Methylorubrum</taxon>
    </lineage>
</organism>
<dbReference type="EMBL" id="FOSV01000001">
    <property type="protein sequence ID" value="SFK39675.1"/>
    <property type="molecule type" value="Genomic_DNA"/>
</dbReference>
<dbReference type="OrthoDB" id="8372711at2"/>
<dbReference type="PROSITE" id="PS00409">
    <property type="entry name" value="PROKAR_NTER_METHYL"/>
    <property type="match status" value="1"/>
</dbReference>
<dbReference type="AlphaFoldDB" id="A0A1I3Z6L4"/>
<keyword evidence="1" id="KW-0472">Membrane</keyword>
<evidence type="ECO:0000256" key="1">
    <source>
        <dbReference type="SAM" id="Phobius"/>
    </source>
</evidence>
<keyword evidence="1" id="KW-1133">Transmembrane helix</keyword>
<dbReference type="SUPFAM" id="SSF54523">
    <property type="entry name" value="Pili subunits"/>
    <property type="match status" value="1"/>
</dbReference>
<dbReference type="Pfam" id="PF07963">
    <property type="entry name" value="N_methyl"/>
    <property type="match status" value="1"/>
</dbReference>
<keyword evidence="3" id="KW-1185">Reference proteome</keyword>
<dbReference type="InterPro" id="IPR012902">
    <property type="entry name" value="N_methyl_site"/>
</dbReference>
<accession>A0A1I3Z6L4</accession>